<accession>A0A8H6Y4D5</accession>
<keyword evidence="2 3" id="KW-0378">Hydrolase</keyword>
<dbReference type="InterPro" id="IPR002018">
    <property type="entry name" value="CarbesteraseB"/>
</dbReference>
<reference evidence="5" key="1">
    <citation type="submission" date="2020-05" db="EMBL/GenBank/DDBJ databases">
        <title>Mycena genomes resolve the evolution of fungal bioluminescence.</title>
        <authorList>
            <person name="Tsai I.J."/>
        </authorList>
    </citation>
    <scope>NUCLEOTIDE SEQUENCE</scope>
    <source>
        <strain evidence="5">CCC161011</strain>
    </source>
</reference>
<evidence type="ECO:0000313" key="6">
    <source>
        <dbReference type="Proteomes" id="UP000620124"/>
    </source>
</evidence>
<sequence length="533" mass="57197">MYMKFASQCPPSTPPVFLSMIQLSPLFCLTAYRYALAAAAPLSTVTLDYGTFTGETNTTSGLVSFRGIRYADPPLGSLRWQAPVSPPSTNVGTVNATSFGFACIGTTQKDEGPTTSEDCLFGNVYVPIATTATSALPVLVFFHGGGFESGRTSKYPPENLVLTSAEPLIFATFEYRLGQFGFLGGTAVHDNGALNAGLLDQKAALQWVQRYIGKFGGDPRHVTIWGQSAGAGSAIYHMIGNGGTNTNLFSQVIADSPPLLYLPNYNDAFVENLFTQFASLAGCGGKKTGAAIITLAKYTSSLYPFAPIADGSYIQERPVDALQNGNFVRVPVLTGSNTDEGANWSAELPNSQANTSSPKATEMTVYNFLAGQYNTLTNQSFRTAVAQYYPLSDYKGSLSLQGQQMYGEMRYICSAVLLARAAQEAGIKAYQYHWDNPTLGSTHSDELVAFFNGPQVFDPLDEAIVVAVRGYWTSFVTSGTPAAPGSIAWPVGGDSNGIPRLLFHPGTMIVEEVSDTLSERCAFWHNLAPELFT</sequence>
<organism evidence="5 6">
    <name type="scientific">Mycena venus</name>
    <dbReference type="NCBI Taxonomy" id="2733690"/>
    <lineage>
        <taxon>Eukaryota</taxon>
        <taxon>Fungi</taxon>
        <taxon>Dikarya</taxon>
        <taxon>Basidiomycota</taxon>
        <taxon>Agaricomycotina</taxon>
        <taxon>Agaricomycetes</taxon>
        <taxon>Agaricomycetidae</taxon>
        <taxon>Agaricales</taxon>
        <taxon>Marasmiineae</taxon>
        <taxon>Mycenaceae</taxon>
        <taxon>Mycena</taxon>
    </lineage>
</organism>
<dbReference type="Proteomes" id="UP000620124">
    <property type="component" value="Unassembled WGS sequence"/>
</dbReference>
<evidence type="ECO:0000259" key="4">
    <source>
        <dbReference type="Pfam" id="PF00135"/>
    </source>
</evidence>
<comment type="caution">
    <text evidence="5">The sequence shown here is derived from an EMBL/GenBank/DDBJ whole genome shotgun (WGS) entry which is preliminary data.</text>
</comment>
<feature type="domain" description="Carboxylesterase type B" evidence="4">
    <location>
        <begin position="44"/>
        <end position="492"/>
    </location>
</feature>
<dbReference type="PROSITE" id="PS00122">
    <property type="entry name" value="CARBOXYLESTERASE_B_1"/>
    <property type="match status" value="1"/>
</dbReference>
<dbReference type="PANTHER" id="PTHR11559">
    <property type="entry name" value="CARBOXYLESTERASE"/>
    <property type="match status" value="1"/>
</dbReference>
<keyword evidence="6" id="KW-1185">Reference proteome</keyword>
<dbReference type="InterPro" id="IPR029058">
    <property type="entry name" value="AB_hydrolase_fold"/>
</dbReference>
<comment type="similarity">
    <text evidence="1 3">Belongs to the type-B carboxylesterase/lipase family.</text>
</comment>
<dbReference type="InterPro" id="IPR019826">
    <property type="entry name" value="Carboxylesterase_B_AS"/>
</dbReference>
<dbReference type="EC" id="3.1.1.-" evidence="3"/>
<dbReference type="SUPFAM" id="SSF53474">
    <property type="entry name" value="alpha/beta-Hydrolases"/>
    <property type="match status" value="1"/>
</dbReference>
<dbReference type="OrthoDB" id="408631at2759"/>
<dbReference type="Pfam" id="PF00135">
    <property type="entry name" value="COesterase"/>
    <property type="match status" value="1"/>
</dbReference>
<evidence type="ECO:0000256" key="1">
    <source>
        <dbReference type="ARBA" id="ARBA00005964"/>
    </source>
</evidence>
<dbReference type="GO" id="GO:0016787">
    <property type="term" value="F:hydrolase activity"/>
    <property type="evidence" value="ECO:0007669"/>
    <property type="project" value="UniProtKB-KW"/>
</dbReference>
<name>A0A8H6Y4D5_9AGAR</name>
<evidence type="ECO:0000256" key="2">
    <source>
        <dbReference type="ARBA" id="ARBA00022801"/>
    </source>
</evidence>
<dbReference type="AlphaFoldDB" id="A0A8H6Y4D5"/>
<gene>
    <name evidence="5" type="ORF">MVEN_01082200</name>
</gene>
<evidence type="ECO:0000256" key="3">
    <source>
        <dbReference type="RuleBase" id="RU361235"/>
    </source>
</evidence>
<protein>
    <recommendedName>
        <fullName evidence="3">Carboxylic ester hydrolase</fullName>
        <ecNumber evidence="3">3.1.1.-</ecNumber>
    </recommendedName>
</protein>
<dbReference type="InterPro" id="IPR050309">
    <property type="entry name" value="Type-B_Carboxylest/Lipase"/>
</dbReference>
<dbReference type="EMBL" id="JACAZI010000008">
    <property type="protein sequence ID" value="KAF7353958.1"/>
    <property type="molecule type" value="Genomic_DNA"/>
</dbReference>
<proteinExistence type="inferred from homology"/>
<dbReference type="Gene3D" id="3.40.50.1820">
    <property type="entry name" value="alpha/beta hydrolase"/>
    <property type="match status" value="1"/>
</dbReference>
<evidence type="ECO:0000313" key="5">
    <source>
        <dbReference type="EMBL" id="KAF7353958.1"/>
    </source>
</evidence>